<dbReference type="Proteomes" id="UP001207468">
    <property type="component" value="Unassembled WGS sequence"/>
</dbReference>
<sequence length="315" mass="35311">MAKSKKPSLKATLSSAQARLKKKKQAEDATLQALNHRAKGVSRKGMAKTQIPQRSAIPFDPSDHILLIGEGDFSFASALLQRPPAPLEHLPPANIIATAYDTEDECYAKYTDAEQNVRVLREKGTRVIFSVDATRLEKTSALKGKVFDRIAWNFPHAGKGITDQDRNVLSNQVLILGFLRSAAKFLVRGPVPQLQSSRKRKRLSDDDGDELTDEGDNQIVGVSGRRRRGTVLITLRNVPPYTEWDVPKLAKNPPPPRSSVEPPNPHYILFRSFGFDRNDWNGYKHRMTKGERARGQGKTGEGGEDRTWEFFLKNE</sequence>
<keyword evidence="2" id="KW-1185">Reference proteome</keyword>
<accession>A0ACC0UNJ8</accession>
<organism evidence="1 2">
    <name type="scientific">Russula earlei</name>
    <dbReference type="NCBI Taxonomy" id="71964"/>
    <lineage>
        <taxon>Eukaryota</taxon>
        <taxon>Fungi</taxon>
        <taxon>Dikarya</taxon>
        <taxon>Basidiomycota</taxon>
        <taxon>Agaricomycotina</taxon>
        <taxon>Agaricomycetes</taxon>
        <taxon>Russulales</taxon>
        <taxon>Russulaceae</taxon>
        <taxon>Russula</taxon>
    </lineage>
</organism>
<proteinExistence type="predicted"/>
<name>A0ACC0UNJ8_9AGAM</name>
<gene>
    <name evidence="1" type="ORF">F5148DRAFT_1273351</name>
</gene>
<dbReference type="EMBL" id="JAGFNK010000003">
    <property type="protein sequence ID" value="KAI9513128.1"/>
    <property type="molecule type" value="Genomic_DNA"/>
</dbReference>
<protein>
    <submittedName>
        <fullName evidence="1">Uncharacterized protein</fullName>
    </submittedName>
</protein>
<evidence type="ECO:0000313" key="1">
    <source>
        <dbReference type="EMBL" id="KAI9513128.1"/>
    </source>
</evidence>
<comment type="caution">
    <text evidence="1">The sequence shown here is derived from an EMBL/GenBank/DDBJ whole genome shotgun (WGS) entry which is preliminary data.</text>
</comment>
<evidence type="ECO:0000313" key="2">
    <source>
        <dbReference type="Proteomes" id="UP001207468"/>
    </source>
</evidence>
<reference evidence="1" key="1">
    <citation type="submission" date="2021-03" db="EMBL/GenBank/DDBJ databases">
        <title>Evolutionary priming and transition to the ectomycorrhizal habit in an iconic lineage of mushroom-forming fungi: is preadaptation a requirement?</title>
        <authorList>
            <consortium name="DOE Joint Genome Institute"/>
            <person name="Looney B.P."/>
            <person name="Miyauchi S."/>
            <person name="Morin E."/>
            <person name="Drula E."/>
            <person name="Courty P.E."/>
            <person name="Chicoki N."/>
            <person name="Fauchery L."/>
            <person name="Kohler A."/>
            <person name="Kuo A."/>
            <person name="LaButti K."/>
            <person name="Pangilinan J."/>
            <person name="Lipzen A."/>
            <person name="Riley R."/>
            <person name="Andreopoulos W."/>
            <person name="He G."/>
            <person name="Johnson J."/>
            <person name="Barry K.W."/>
            <person name="Grigoriev I.V."/>
            <person name="Nagy L."/>
            <person name="Hibbett D."/>
            <person name="Henrissat B."/>
            <person name="Matheny P.B."/>
            <person name="Labbe J."/>
            <person name="Martin A.F."/>
        </authorList>
    </citation>
    <scope>NUCLEOTIDE SEQUENCE</scope>
    <source>
        <strain evidence="1">BPL698</strain>
    </source>
</reference>